<evidence type="ECO:0000259" key="3">
    <source>
        <dbReference type="Pfam" id="PF04504"/>
    </source>
</evidence>
<dbReference type="EMBL" id="DUZY01000001">
    <property type="protein sequence ID" value="DAD20653.1"/>
    <property type="molecule type" value="Genomic_DNA"/>
</dbReference>
<feature type="compositionally biased region" description="Basic and acidic residues" evidence="2">
    <location>
        <begin position="151"/>
        <end position="163"/>
    </location>
</feature>
<evidence type="ECO:0000313" key="5">
    <source>
        <dbReference type="Proteomes" id="UP000607653"/>
    </source>
</evidence>
<evidence type="ECO:0000256" key="2">
    <source>
        <dbReference type="SAM" id="MobiDB-lite"/>
    </source>
</evidence>
<dbReference type="Proteomes" id="UP000607653">
    <property type="component" value="Unassembled WGS sequence"/>
</dbReference>
<dbReference type="AlphaFoldDB" id="A0A822XLQ9"/>
<name>A0A822XLQ9_NELNU</name>
<reference evidence="4 5" key="1">
    <citation type="journal article" date="2020" name="Mol. Biol. Evol.">
        <title>Distinct Expression and Methylation Patterns for Genes with Different Fates following a Single Whole-Genome Duplication in Flowering Plants.</title>
        <authorList>
            <person name="Shi T."/>
            <person name="Rahmani R.S."/>
            <person name="Gugger P.F."/>
            <person name="Wang M."/>
            <person name="Li H."/>
            <person name="Zhang Y."/>
            <person name="Li Z."/>
            <person name="Wang Q."/>
            <person name="Van de Peer Y."/>
            <person name="Marchal K."/>
            <person name="Chen J."/>
        </authorList>
    </citation>
    <scope>NUCLEOTIDE SEQUENCE [LARGE SCALE GENOMIC DNA]</scope>
    <source>
        <tissue evidence="4">Leaf</tissue>
    </source>
</reference>
<feature type="region of interest" description="Disordered" evidence="2">
    <location>
        <begin position="288"/>
        <end position="329"/>
    </location>
</feature>
<evidence type="ECO:0000256" key="1">
    <source>
        <dbReference type="ARBA" id="ARBA00010820"/>
    </source>
</evidence>
<dbReference type="Pfam" id="PF04504">
    <property type="entry name" value="GeBP-like_DBD"/>
    <property type="match status" value="1"/>
</dbReference>
<organism evidence="4 5">
    <name type="scientific">Nelumbo nucifera</name>
    <name type="common">Sacred lotus</name>
    <dbReference type="NCBI Taxonomy" id="4432"/>
    <lineage>
        <taxon>Eukaryota</taxon>
        <taxon>Viridiplantae</taxon>
        <taxon>Streptophyta</taxon>
        <taxon>Embryophyta</taxon>
        <taxon>Tracheophyta</taxon>
        <taxon>Spermatophyta</taxon>
        <taxon>Magnoliopsida</taxon>
        <taxon>Proteales</taxon>
        <taxon>Nelumbonaceae</taxon>
        <taxon>Nelumbo</taxon>
    </lineage>
</organism>
<feature type="compositionally biased region" description="Low complexity" evidence="2">
    <location>
        <begin position="137"/>
        <end position="150"/>
    </location>
</feature>
<comment type="caution">
    <text evidence="4">The sequence shown here is derived from an EMBL/GenBank/DDBJ whole genome shotgun (WGS) entry which is preliminary data.</text>
</comment>
<keyword evidence="5" id="KW-1185">Reference proteome</keyword>
<sequence>MPPKRRSLIDNPPDASSSSDEEEDVESEEVEEDEEEDGEENDEEEDEHEKASAKRSSAKNPVFKSVPTQNTVSGRQAHHSTDDEEDDAEESDSDEESGSDSEPSPEKPHPRSRGVDPNIKPITSKPMDDTPKPKKPPALASPTKATTTAKRPLEADKEGNRDLKGKRKKVSDADENGSLQAEDTEKKSGDDAKKQLFQRLWSEDDELMILRGMVDYHSKKGADPWTDMVGFHEFIKKALHVDVNKNQLADKIRRLKKKYKTNVGRRKGGKDPLFSKSHESKAFELSKKIWGSEDNSGGNNQATDDGKTGKKQKAGNAVKVPSSGEASNAAVKADEELNWSMYPSVMESFRLGEIAELPRPDFGEGIVKEGLGLMGNSKVKELEERWRKLHMSEIEMYLKRVDLFRDQLKMLYDALGSKMSVASGYEDDVSNNLINSSWISHSHMDIDILP</sequence>
<dbReference type="GO" id="GO:0006355">
    <property type="term" value="P:regulation of DNA-templated transcription"/>
    <property type="evidence" value="ECO:0007669"/>
    <property type="project" value="InterPro"/>
</dbReference>
<proteinExistence type="inferred from homology"/>
<evidence type="ECO:0000313" key="4">
    <source>
        <dbReference type="EMBL" id="DAD20653.1"/>
    </source>
</evidence>
<gene>
    <name evidence="4" type="ORF">HUJ06_022116</name>
</gene>
<dbReference type="InterPro" id="IPR007592">
    <property type="entry name" value="GEBP"/>
</dbReference>
<dbReference type="InterPro" id="IPR053932">
    <property type="entry name" value="GeBP-like_DBD"/>
</dbReference>
<feature type="compositionally biased region" description="Acidic residues" evidence="2">
    <location>
        <begin position="82"/>
        <end position="99"/>
    </location>
</feature>
<feature type="compositionally biased region" description="Acidic residues" evidence="2">
    <location>
        <begin position="19"/>
        <end position="47"/>
    </location>
</feature>
<accession>A0A822XLQ9</accession>
<dbReference type="PANTHER" id="PTHR31662:SF33">
    <property type="entry name" value="DNA-BINDING STOREKEEPER PROTEIN TRANSCRIPTIONAL REGULATOR-LIKE PROTEIN"/>
    <property type="match status" value="1"/>
</dbReference>
<dbReference type="PANTHER" id="PTHR31662">
    <property type="entry name" value="BNAANNG10740D PROTEIN-RELATED"/>
    <property type="match status" value="1"/>
</dbReference>
<feature type="region of interest" description="Disordered" evidence="2">
    <location>
        <begin position="1"/>
        <end position="191"/>
    </location>
</feature>
<feature type="compositionally biased region" description="Polar residues" evidence="2">
    <location>
        <begin position="293"/>
        <end position="303"/>
    </location>
</feature>
<comment type="similarity">
    <text evidence="1">Belongs to the GeBP family.</text>
</comment>
<protein>
    <recommendedName>
        <fullName evidence="3">Glabrous enhancer-binding protein-like DBD domain-containing protein</fullName>
    </recommendedName>
</protein>
<feature type="domain" description="Glabrous enhancer-binding protein-like DBD" evidence="3">
    <location>
        <begin position="197"/>
        <end position="291"/>
    </location>
</feature>